<proteinExistence type="predicted"/>
<dbReference type="PROSITE" id="PS51257">
    <property type="entry name" value="PROKAR_LIPOPROTEIN"/>
    <property type="match status" value="1"/>
</dbReference>
<dbReference type="OrthoDB" id="9802385at2"/>
<sequence length="158" mass="18169">MLGNQEKSIVQCAAALACQLHRGQVDKAGVDYFTGHLTTVAKMGSTWQEQIIGYLHDASEDTPNSVEQVLNLLDEKLESLLSDSDREEFTVALRLLNHHLAPDRETYIQRIKRNALAKAVKMHDLTHNMDLSRLPNPTRKDYERVKRYKKEYDYLSKL</sequence>
<comment type="caution">
    <text evidence="1">The sequence shown here is derived from an EMBL/GenBank/DDBJ whole genome shotgun (WGS) entry which is preliminary data.</text>
</comment>
<evidence type="ECO:0008006" key="3">
    <source>
        <dbReference type="Google" id="ProtNLM"/>
    </source>
</evidence>
<dbReference type="SUPFAM" id="SSF109604">
    <property type="entry name" value="HD-domain/PDEase-like"/>
    <property type="match status" value="1"/>
</dbReference>
<protein>
    <recommendedName>
        <fullName evidence="3">HD domain protein</fullName>
    </recommendedName>
</protein>
<dbReference type="eggNOG" id="COG0317">
    <property type="taxonomic scope" value="Bacteria"/>
</dbReference>
<evidence type="ECO:0000313" key="1">
    <source>
        <dbReference type="EMBL" id="EGC20837.1"/>
    </source>
</evidence>
<accession>F0F4U4</accession>
<dbReference type="EMBL" id="AEWX01000008">
    <property type="protein sequence ID" value="EGC20837.1"/>
    <property type="molecule type" value="Genomic_DNA"/>
</dbReference>
<gene>
    <name evidence="1" type="ORF">HMPREF9141_0610</name>
</gene>
<dbReference type="STRING" id="888743.HMPREF9141_0610"/>
<dbReference type="Proteomes" id="UP000005697">
    <property type="component" value="Unassembled WGS sequence"/>
</dbReference>
<organism evidence="1 2">
    <name type="scientific">Prevotella multiformis DSM 16608</name>
    <dbReference type="NCBI Taxonomy" id="888743"/>
    <lineage>
        <taxon>Bacteria</taxon>
        <taxon>Pseudomonadati</taxon>
        <taxon>Bacteroidota</taxon>
        <taxon>Bacteroidia</taxon>
        <taxon>Bacteroidales</taxon>
        <taxon>Prevotellaceae</taxon>
        <taxon>Prevotella</taxon>
    </lineage>
</organism>
<dbReference type="AlphaFoldDB" id="F0F4U4"/>
<reference evidence="1 2" key="1">
    <citation type="submission" date="2011-01" db="EMBL/GenBank/DDBJ databases">
        <authorList>
            <person name="Muzny D."/>
            <person name="Qin X."/>
            <person name="Deng J."/>
            <person name="Jiang H."/>
            <person name="Liu Y."/>
            <person name="Qu J."/>
            <person name="Song X.-Z."/>
            <person name="Zhang L."/>
            <person name="Thornton R."/>
            <person name="Coyle M."/>
            <person name="Francisco L."/>
            <person name="Jackson L."/>
            <person name="Javaid M."/>
            <person name="Korchina V."/>
            <person name="Kovar C."/>
            <person name="Mata R."/>
            <person name="Mathew T."/>
            <person name="Ngo R."/>
            <person name="Nguyen L."/>
            <person name="Nguyen N."/>
            <person name="Okwuonu G."/>
            <person name="Ongeri F."/>
            <person name="Pham C."/>
            <person name="Simmons D."/>
            <person name="Wilczek-Boney K."/>
            <person name="Hale W."/>
            <person name="Jakkamsetti A."/>
            <person name="Pham P."/>
            <person name="Ruth R."/>
            <person name="San Lucas F."/>
            <person name="Warren J."/>
            <person name="Zhang J."/>
            <person name="Zhao Z."/>
            <person name="Zhou C."/>
            <person name="Zhu D."/>
            <person name="Lee S."/>
            <person name="Bess C."/>
            <person name="Blankenburg K."/>
            <person name="Forbes L."/>
            <person name="Fu Q."/>
            <person name="Gubbala S."/>
            <person name="Hirani K."/>
            <person name="Jayaseelan J.C."/>
            <person name="Lara F."/>
            <person name="Munidasa M."/>
            <person name="Palculict T."/>
            <person name="Patil S."/>
            <person name="Pu L.-L."/>
            <person name="Saada N."/>
            <person name="Tang L."/>
            <person name="Weissenberger G."/>
            <person name="Zhu Y."/>
            <person name="Hemphill L."/>
            <person name="Shang Y."/>
            <person name="Youmans B."/>
            <person name="Ayvaz T."/>
            <person name="Ross M."/>
            <person name="Santibanez J."/>
            <person name="Aqrawi P."/>
            <person name="Gross S."/>
            <person name="Joshi V."/>
            <person name="Fowler G."/>
            <person name="Nazareth L."/>
            <person name="Reid J."/>
            <person name="Worley K."/>
            <person name="Petrosino J."/>
            <person name="Highlander S."/>
            <person name="Gibbs R."/>
        </authorList>
    </citation>
    <scope>NUCLEOTIDE SEQUENCE [LARGE SCALE GENOMIC DNA]</scope>
    <source>
        <strain evidence="1 2">DSM 16608</strain>
    </source>
</reference>
<keyword evidence="2" id="KW-1185">Reference proteome</keyword>
<dbReference type="HOGENOM" id="CLU_109398_2_0_10"/>
<name>F0F4U4_9BACT</name>
<evidence type="ECO:0000313" key="2">
    <source>
        <dbReference type="Proteomes" id="UP000005697"/>
    </source>
</evidence>
<dbReference type="RefSeq" id="WP_007368146.1">
    <property type="nucleotide sequence ID" value="NZ_GL872283.1"/>
</dbReference>
<dbReference type="Gene3D" id="1.10.3210.10">
    <property type="entry name" value="Hypothetical protein af1432"/>
    <property type="match status" value="1"/>
</dbReference>